<keyword evidence="1" id="KW-1133">Transmembrane helix</keyword>
<comment type="caution">
    <text evidence="2">The sequence shown here is derived from an EMBL/GenBank/DDBJ whole genome shotgun (WGS) entry which is preliminary data.</text>
</comment>
<dbReference type="EMBL" id="JNBS01005015">
    <property type="protein sequence ID" value="OQR81368.1"/>
    <property type="molecule type" value="Genomic_DNA"/>
</dbReference>
<organism evidence="2 3">
    <name type="scientific">Thraustotheca clavata</name>
    <dbReference type="NCBI Taxonomy" id="74557"/>
    <lineage>
        <taxon>Eukaryota</taxon>
        <taxon>Sar</taxon>
        <taxon>Stramenopiles</taxon>
        <taxon>Oomycota</taxon>
        <taxon>Saprolegniomycetes</taxon>
        <taxon>Saprolegniales</taxon>
        <taxon>Achlyaceae</taxon>
        <taxon>Thraustotheca</taxon>
    </lineage>
</organism>
<accession>A0A1V9Y6R0</accession>
<evidence type="ECO:0000313" key="2">
    <source>
        <dbReference type="EMBL" id="OQR81368.1"/>
    </source>
</evidence>
<feature type="transmembrane region" description="Helical" evidence="1">
    <location>
        <begin position="110"/>
        <end position="127"/>
    </location>
</feature>
<proteinExistence type="predicted"/>
<name>A0A1V9Y6R0_9STRA</name>
<protein>
    <submittedName>
        <fullName evidence="2">Uncharacterized protein</fullName>
    </submittedName>
</protein>
<reference evidence="2 3" key="1">
    <citation type="journal article" date="2014" name="Genome Biol. Evol.">
        <title>The secreted proteins of Achlya hypogyna and Thraustotheca clavata identify the ancestral oomycete secretome and reveal gene acquisitions by horizontal gene transfer.</title>
        <authorList>
            <person name="Misner I."/>
            <person name="Blouin N."/>
            <person name="Leonard G."/>
            <person name="Richards T.A."/>
            <person name="Lane C.E."/>
        </authorList>
    </citation>
    <scope>NUCLEOTIDE SEQUENCE [LARGE SCALE GENOMIC DNA]</scope>
    <source>
        <strain evidence="2 3">ATCC 34112</strain>
    </source>
</reference>
<dbReference type="PANTHER" id="PTHR36970:SF1">
    <property type="entry name" value="BESTROPHIN HOMOLOG"/>
    <property type="match status" value="1"/>
</dbReference>
<dbReference type="STRING" id="74557.A0A1V9Y6R0"/>
<dbReference type="AlphaFoldDB" id="A0A1V9Y6R0"/>
<dbReference type="PANTHER" id="PTHR36970">
    <property type="entry name" value="UNNAMED PRODUCT"/>
    <property type="match status" value="1"/>
</dbReference>
<dbReference type="Proteomes" id="UP000243217">
    <property type="component" value="Unassembled WGS sequence"/>
</dbReference>
<keyword evidence="1" id="KW-0472">Membrane</keyword>
<keyword evidence="1" id="KW-0812">Transmembrane</keyword>
<evidence type="ECO:0000256" key="1">
    <source>
        <dbReference type="SAM" id="Phobius"/>
    </source>
</evidence>
<keyword evidence="3" id="KW-1185">Reference proteome</keyword>
<gene>
    <name evidence="2" type="ORF">THRCLA_11792</name>
</gene>
<evidence type="ECO:0000313" key="3">
    <source>
        <dbReference type="Proteomes" id="UP000243217"/>
    </source>
</evidence>
<sequence>MSKHDVRSGFHELTRQDTACCMKEQAEEWLSHCVEDDEFSSSASLHSIDLGKRIATNVYIGCLDMYAAFAIFLYYLCTFETFVVFFNTVVATTAYYYVNDMNASPYIFNYNLSWTLVTFAIISPIIMQTQQAYNRRESALLLIAECKALMVNFYMAHRQWIKPEKQALVPPALINRSKLIVRGIMYELCEMLSLPTITRGRHRFTSHGINESMAQQEKELLLRTRIAVGLRHLHGQVRELKCHGLTEGEASRLYQYLWMINSRVLSLVNIKMYRTPQATRSFTKVFVHILPFF</sequence>
<dbReference type="OrthoDB" id="536576at2759"/>
<feature type="non-terminal residue" evidence="2">
    <location>
        <position position="293"/>
    </location>
</feature>